<feature type="transmembrane region" description="Helical" evidence="6">
    <location>
        <begin position="91"/>
        <end position="110"/>
    </location>
</feature>
<dbReference type="Pfam" id="PF00482">
    <property type="entry name" value="T2SSF"/>
    <property type="match status" value="1"/>
</dbReference>
<evidence type="ECO:0000313" key="9">
    <source>
        <dbReference type="Proteomes" id="UP000502298"/>
    </source>
</evidence>
<accession>A0A6H2EM62</accession>
<dbReference type="EMBL" id="CP050804">
    <property type="protein sequence ID" value="QJC22163.1"/>
    <property type="molecule type" value="Genomic_DNA"/>
</dbReference>
<dbReference type="Proteomes" id="UP000502298">
    <property type="component" value="Chromosome"/>
</dbReference>
<evidence type="ECO:0000256" key="6">
    <source>
        <dbReference type="SAM" id="Phobius"/>
    </source>
</evidence>
<evidence type="ECO:0000313" key="8">
    <source>
        <dbReference type="EMBL" id="QJC22163.1"/>
    </source>
</evidence>
<dbReference type="PANTHER" id="PTHR35007:SF1">
    <property type="entry name" value="PILUS ASSEMBLY PROTEIN"/>
    <property type="match status" value="1"/>
</dbReference>
<dbReference type="PANTHER" id="PTHR35007">
    <property type="entry name" value="INTEGRAL MEMBRANE PROTEIN-RELATED"/>
    <property type="match status" value="1"/>
</dbReference>
<dbReference type="KEGG" id="arca:HC352_06340"/>
<protein>
    <submittedName>
        <fullName evidence="8">Type II secretion system F family protein</fullName>
    </submittedName>
</protein>
<evidence type="ECO:0000256" key="5">
    <source>
        <dbReference type="ARBA" id="ARBA00023136"/>
    </source>
</evidence>
<reference evidence="8 9" key="1">
    <citation type="submission" date="2020-03" db="EMBL/GenBank/DDBJ databases">
        <title>Complete genome of Arcanobacterium buesumensis sp. nov. strain 2701.</title>
        <authorList>
            <person name="Borowiak M."/>
            <person name="Alssahen M."/>
            <person name="Laemmler C."/>
            <person name="Malorny B."/>
            <person name="Hassan A."/>
            <person name="Prenger-Berninghoff E."/>
            <person name="Ploetz M."/>
            <person name="Abdulmawjood A."/>
        </authorList>
    </citation>
    <scope>NUCLEOTIDE SEQUENCE [LARGE SCALE GENOMIC DNA]</scope>
    <source>
        <strain evidence="8 9">2701</strain>
    </source>
</reference>
<evidence type="ECO:0000259" key="7">
    <source>
        <dbReference type="Pfam" id="PF00482"/>
    </source>
</evidence>
<comment type="subcellular location">
    <subcellularLocation>
        <location evidence="1">Cell membrane</location>
        <topology evidence="1">Multi-pass membrane protein</topology>
    </subcellularLocation>
</comment>
<dbReference type="InterPro" id="IPR042094">
    <property type="entry name" value="T2SS_GspF_sf"/>
</dbReference>
<feature type="domain" description="Type II secretion system protein GspF" evidence="7">
    <location>
        <begin position="156"/>
        <end position="281"/>
    </location>
</feature>
<feature type="transmembrane region" description="Helical" evidence="6">
    <location>
        <begin position="268"/>
        <end position="288"/>
    </location>
</feature>
<dbReference type="Gene3D" id="1.20.81.30">
    <property type="entry name" value="Type II secretion system (T2SS), domain F"/>
    <property type="match status" value="1"/>
</dbReference>
<keyword evidence="9" id="KW-1185">Reference proteome</keyword>
<gene>
    <name evidence="8" type="ORF">HC352_06340</name>
</gene>
<keyword evidence="4 6" id="KW-1133">Transmembrane helix</keyword>
<keyword evidence="5 6" id="KW-0472">Membrane</keyword>
<dbReference type="AlphaFoldDB" id="A0A6H2EM62"/>
<feature type="transmembrane region" description="Helical" evidence="6">
    <location>
        <begin position="116"/>
        <end position="133"/>
    </location>
</feature>
<evidence type="ECO:0000256" key="4">
    <source>
        <dbReference type="ARBA" id="ARBA00022989"/>
    </source>
</evidence>
<dbReference type="InterPro" id="IPR018076">
    <property type="entry name" value="T2SS_GspF_dom"/>
</dbReference>
<sequence length="291" mass="31477">MIGMSLAGMTIGAGSTWLIYGLTSPRKSLTQQVIPHVATRDNRSPRSSILTRFLPSLLRIIEQLGSTRSAVERRLAVIGQGSVSDFRLTQIQWAGAGLLVGGLVGIAFIARGYSPAIIVLTVILGALGAALWVDSRLTTKAKRTSRMFTRQLPDVIELVALAVGAGQAIRPALERVVQLGQGPLIEQFQVMLSHVHAGSSLAQALAELSVRADNRNVSRFTDSLIMAMEQGGGLAQTLHHQARDARDAARRELLEEGGKAEISMMIPVVFLILPITILFTIFPALHYMNFH</sequence>
<evidence type="ECO:0000256" key="1">
    <source>
        <dbReference type="ARBA" id="ARBA00004651"/>
    </source>
</evidence>
<proteinExistence type="predicted"/>
<keyword evidence="3 6" id="KW-0812">Transmembrane</keyword>
<dbReference type="GO" id="GO:0005886">
    <property type="term" value="C:plasma membrane"/>
    <property type="evidence" value="ECO:0007669"/>
    <property type="project" value="UniProtKB-SubCell"/>
</dbReference>
<dbReference type="RefSeq" id="WP_168918094.1">
    <property type="nucleotide sequence ID" value="NZ_CP050804.1"/>
</dbReference>
<keyword evidence="2" id="KW-1003">Cell membrane</keyword>
<evidence type="ECO:0000256" key="3">
    <source>
        <dbReference type="ARBA" id="ARBA00022692"/>
    </source>
</evidence>
<name>A0A6H2EM62_9ACTO</name>
<organism evidence="8 9">
    <name type="scientific">Arcanobacterium buesumense</name>
    <dbReference type="NCBI Taxonomy" id="2722751"/>
    <lineage>
        <taxon>Bacteria</taxon>
        <taxon>Bacillati</taxon>
        <taxon>Actinomycetota</taxon>
        <taxon>Actinomycetes</taxon>
        <taxon>Actinomycetales</taxon>
        <taxon>Actinomycetaceae</taxon>
        <taxon>Arcanobacterium</taxon>
    </lineage>
</organism>
<evidence type="ECO:0000256" key="2">
    <source>
        <dbReference type="ARBA" id="ARBA00022475"/>
    </source>
</evidence>